<dbReference type="Pfam" id="PF04191">
    <property type="entry name" value="PEMT"/>
    <property type="match status" value="2"/>
</dbReference>
<dbReference type="EC" id="2.1.1.17" evidence="13 14"/>
<keyword evidence="10 13" id="KW-0472">Membrane</keyword>
<feature type="transmembrane region" description="Helical" evidence="13 14">
    <location>
        <begin position="424"/>
        <end position="447"/>
    </location>
</feature>
<comment type="catalytic activity">
    <reaction evidence="13 14">
        <text>a 1,2-diacyl-sn-glycero-3-phosphoethanolamine + S-adenosyl-L-methionine = a 1,2-diacyl-sn-glycero-3-phospho-N-methylethanolamine + S-adenosyl-L-homocysteine + H(+)</text>
        <dbReference type="Rhea" id="RHEA:11164"/>
        <dbReference type="ChEBI" id="CHEBI:15378"/>
        <dbReference type="ChEBI" id="CHEBI:57856"/>
        <dbReference type="ChEBI" id="CHEBI:59789"/>
        <dbReference type="ChEBI" id="CHEBI:64573"/>
        <dbReference type="ChEBI" id="CHEBI:64612"/>
        <dbReference type="EC" id="2.1.1.17"/>
    </reaction>
</comment>
<evidence type="ECO:0000313" key="17">
    <source>
        <dbReference type="Proteomes" id="UP000799767"/>
    </source>
</evidence>
<dbReference type="EMBL" id="MU001631">
    <property type="protein sequence ID" value="KAF2488159.1"/>
    <property type="molecule type" value="Genomic_DNA"/>
</dbReference>
<evidence type="ECO:0000256" key="8">
    <source>
        <dbReference type="ARBA" id="ARBA00022989"/>
    </source>
</evidence>
<dbReference type="InterPro" id="IPR016219">
    <property type="entry name" value="Phosphatid-EA_MeTrfase_fun"/>
</dbReference>
<dbReference type="UniPathway" id="UPA00753"/>
<keyword evidence="6 13" id="KW-0812">Transmembrane</keyword>
<evidence type="ECO:0000256" key="2">
    <source>
        <dbReference type="ARBA" id="ARBA00022516"/>
    </source>
</evidence>
<keyword evidence="12 13" id="KW-1208">Phospholipid metabolism</keyword>
<comment type="subcellular location">
    <subcellularLocation>
        <location evidence="1">Endomembrane system</location>
        <topology evidence="1">Multi-pass membrane protein</topology>
    </subcellularLocation>
    <subcellularLocation>
        <location evidence="13 14">Endoplasmic reticulum membrane</location>
        <topology evidence="13 14">Multi-pass membrane protein</topology>
    </subcellularLocation>
</comment>
<feature type="region of interest" description="Disordered" evidence="15">
    <location>
        <begin position="1"/>
        <end position="68"/>
    </location>
</feature>
<protein>
    <recommendedName>
        <fullName evidence="13 14">Phosphatidylethanolamine N-methyltransferase</fullName>
        <shortName evidence="13">PE methyltransferase</shortName>
        <shortName evidence="13 14">PEAMT</shortName>
        <shortName evidence="13">PEMT</shortName>
        <ecNumber evidence="13 14">2.1.1.17</ecNumber>
    </recommendedName>
</protein>
<comment type="function">
    <text evidence="13 14">Catalyzes the first step of the methylation pathway of phosphatidylcholine biosynthesis, the SAM-dependent methylation of phosphatidylethanolamine (PE) to phosphatidylmonomethylethanolamine (PMME).</text>
</comment>
<evidence type="ECO:0000256" key="1">
    <source>
        <dbReference type="ARBA" id="ARBA00004127"/>
    </source>
</evidence>
<dbReference type="GeneID" id="54471512"/>
<keyword evidence="11 13" id="KW-0594">Phospholipid biosynthesis</keyword>
<evidence type="ECO:0000256" key="11">
    <source>
        <dbReference type="ARBA" id="ARBA00023209"/>
    </source>
</evidence>
<proteinExistence type="inferred from homology"/>
<dbReference type="PROSITE" id="PS51598">
    <property type="entry name" value="SAM_CHO2"/>
    <property type="match status" value="1"/>
</dbReference>
<feature type="transmembrane region" description="Helical" evidence="13 14">
    <location>
        <begin position="399"/>
        <end position="418"/>
    </location>
</feature>
<comment type="caution">
    <text evidence="13 14">Lacks conserved residue(s) required for the propagation of feature annotation.</text>
</comment>
<feature type="transmembrane region" description="Helical" evidence="13 14">
    <location>
        <begin position="114"/>
        <end position="136"/>
    </location>
</feature>
<keyword evidence="17" id="KW-1185">Reference proteome</keyword>
<evidence type="ECO:0000256" key="13">
    <source>
        <dbReference type="HAMAP-Rule" id="MF_03217"/>
    </source>
</evidence>
<dbReference type="OrthoDB" id="4583at2759"/>
<keyword evidence="3 13" id="KW-0489">Methyltransferase</keyword>
<organism evidence="16 17">
    <name type="scientific">Neohortaea acidophila</name>
    <dbReference type="NCBI Taxonomy" id="245834"/>
    <lineage>
        <taxon>Eukaryota</taxon>
        <taxon>Fungi</taxon>
        <taxon>Dikarya</taxon>
        <taxon>Ascomycota</taxon>
        <taxon>Pezizomycotina</taxon>
        <taxon>Dothideomycetes</taxon>
        <taxon>Dothideomycetidae</taxon>
        <taxon>Mycosphaerellales</taxon>
        <taxon>Teratosphaeriaceae</taxon>
        <taxon>Neohortaea</taxon>
    </lineage>
</organism>
<sequence>MDGLDQQPGADASGLRERLPQKPEVPIKASSPETAQDAVRKLNDDEQKQNKEEKDRKTYGRTPDGTVFTVPHTEDMVSQLFDPREPKNASDFAITAVLGGMFLLFYLLPPKWRIPIFAIIFIFWRICYNAGIGWLLHNQSHHKRLVAWAKSSKIFENPAKGNQPRPWLWKFLKYEMEVKIPENYKFEDAPIEYNTWLVFRRVCDLILMSDFISYCLFATACGGRPDGEKIGMTIARWVGGWILILFNLWVKLDAHRVVKDFAWYWGDFFFLIDQELTFDGVFELAPHPMYSVGYAGFYGISLLAASYKVLFISIFGQALQLIFLTLVESPHIERTYNAPPPHPKRSASISESEKTEPPSVLLSPVTSPSQVPVQAASSLEKPSAVHNLLGLQNMDLHRVTDVAVLVLQFYMYTLALFTPSTATWQALFVISATVWRLWYSIGIGIILNQQSNHKRWTRHFLKYGDSTEEAWRQWKGIYHVSMTMCYTSFICAAWKMYGLPADWNYGMTTLRHVVGLALIALHFWTITQIYESLGEFGWFFGDFFYNESPKLTYGGIYRFLNNPERTIGLAGLWGAALITWSKAIFFLALLSHLLTLCFIQFVERPHMQKLYRRSIRDTSGVSRNFASILPSPIQKWQGSANQVLDDGLDFVEDFIEAARPKLANGFSDFVKDSRTLFTQFPTRIRISRIAPHLEGYDPKEYSIEVDASNPAITFEDSASSGREGEVGQLPQKRKDSFRRLVVEYGAPIKVKWTAPLNHSPRDWVGLYKVADNGSRELTKVTSQGRWAATNKGNSTYAHADDGILISDMRVSGQGRKDGEKKDYFSGEIEFAGDKLWWTSGAFEFRYHHDGRYNVMAISLPFEIQISRFAEDEQQQAGPSSSTTTSVDQTLTLPETQQTSIATALLPVVQNCFDRDPDVAPRTIDEHFGPTLEREGKYARRVVYAVSRMFGIDFAPEVVGADGTVRNLAWRVWNAKRVLAPYSMENGGRPGTPKEG</sequence>
<keyword evidence="5 13" id="KW-0949">S-adenosyl-L-methionine</keyword>
<comment type="similarity">
    <text evidence="13 14">Belongs to the class VI-like SAM-binding methyltransferase superfamily. CHO2 family.</text>
</comment>
<keyword evidence="2 13" id="KW-0444">Lipid biosynthesis</keyword>
<evidence type="ECO:0000256" key="10">
    <source>
        <dbReference type="ARBA" id="ARBA00023136"/>
    </source>
</evidence>
<evidence type="ECO:0000256" key="15">
    <source>
        <dbReference type="SAM" id="MobiDB-lite"/>
    </source>
</evidence>
<feature type="transmembrane region" description="Helical" evidence="13 14">
    <location>
        <begin position="234"/>
        <end position="250"/>
    </location>
</feature>
<dbReference type="PANTHER" id="PTHR32138">
    <property type="entry name" value="PHOSPHATIDYLETHANOLAMINE N-METHYLTRANSFERASE"/>
    <property type="match status" value="1"/>
</dbReference>
<keyword evidence="4 13" id="KW-0808">Transferase</keyword>
<accession>A0A6A6Q7Y1</accession>
<comment type="pathway">
    <text evidence="13 14">Phospholipid metabolism; phosphatidylcholine biosynthesis.</text>
</comment>
<reference evidence="16" key="1">
    <citation type="journal article" date="2020" name="Stud. Mycol.">
        <title>101 Dothideomycetes genomes: a test case for predicting lifestyles and emergence of pathogens.</title>
        <authorList>
            <person name="Haridas S."/>
            <person name="Albert R."/>
            <person name="Binder M."/>
            <person name="Bloem J."/>
            <person name="Labutti K."/>
            <person name="Salamov A."/>
            <person name="Andreopoulos B."/>
            <person name="Baker S."/>
            <person name="Barry K."/>
            <person name="Bills G."/>
            <person name="Bluhm B."/>
            <person name="Cannon C."/>
            <person name="Castanera R."/>
            <person name="Culley D."/>
            <person name="Daum C."/>
            <person name="Ezra D."/>
            <person name="Gonzalez J."/>
            <person name="Henrissat B."/>
            <person name="Kuo A."/>
            <person name="Liang C."/>
            <person name="Lipzen A."/>
            <person name="Lutzoni F."/>
            <person name="Magnuson J."/>
            <person name="Mondo S."/>
            <person name="Nolan M."/>
            <person name="Ohm R."/>
            <person name="Pangilinan J."/>
            <person name="Park H.-J."/>
            <person name="Ramirez L."/>
            <person name="Alfaro M."/>
            <person name="Sun H."/>
            <person name="Tritt A."/>
            <person name="Yoshinaga Y."/>
            <person name="Zwiers L.-H."/>
            <person name="Turgeon B."/>
            <person name="Goodwin S."/>
            <person name="Spatafora J."/>
            <person name="Crous P."/>
            <person name="Grigoriev I."/>
        </authorList>
    </citation>
    <scope>NUCLEOTIDE SEQUENCE</scope>
    <source>
        <strain evidence="16">CBS 113389</strain>
    </source>
</reference>
<name>A0A6A6Q7Y1_9PEZI</name>
<gene>
    <name evidence="16" type="ORF">BDY17DRAFT_244221</name>
</gene>
<evidence type="ECO:0000256" key="6">
    <source>
        <dbReference type="ARBA" id="ARBA00022692"/>
    </source>
</evidence>
<evidence type="ECO:0000256" key="14">
    <source>
        <dbReference type="RuleBase" id="RU361122"/>
    </source>
</evidence>
<dbReference type="PANTHER" id="PTHR32138:SF0">
    <property type="entry name" value="PHOSPHATIDYLETHANOLAMINE N-METHYLTRANSFERASE"/>
    <property type="match status" value="1"/>
</dbReference>
<feature type="transmembrane region" description="Helical" evidence="13 14">
    <location>
        <begin position="89"/>
        <end position="108"/>
    </location>
</feature>
<feature type="transmembrane region" description="Helical" evidence="13 14">
    <location>
        <begin position="513"/>
        <end position="530"/>
    </location>
</feature>
<keyword evidence="9 13" id="KW-0443">Lipid metabolism</keyword>
<dbReference type="HAMAP" id="MF_03217">
    <property type="entry name" value="PEMT"/>
    <property type="match status" value="1"/>
</dbReference>
<evidence type="ECO:0000256" key="5">
    <source>
        <dbReference type="ARBA" id="ARBA00022691"/>
    </source>
</evidence>
<evidence type="ECO:0000256" key="4">
    <source>
        <dbReference type="ARBA" id="ARBA00022679"/>
    </source>
</evidence>
<evidence type="ECO:0000313" key="16">
    <source>
        <dbReference type="EMBL" id="KAF2488159.1"/>
    </source>
</evidence>
<dbReference type="PIRSF" id="PIRSF000383">
    <property type="entry name" value="PEAMT"/>
    <property type="match status" value="1"/>
</dbReference>
<evidence type="ECO:0000256" key="7">
    <source>
        <dbReference type="ARBA" id="ARBA00022824"/>
    </source>
</evidence>
<dbReference type="Proteomes" id="UP000799767">
    <property type="component" value="Unassembled WGS sequence"/>
</dbReference>
<keyword evidence="7 13" id="KW-0256">Endoplasmic reticulum</keyword>
<dbReference type="InterPro" id="IPR007318">
    <property type="entry name" value="Phopholipid_MeTrfase"/>
</dbReference>
<dbReference type="RefSeq" id="XP_033594728.1">
    <property type="nucleotide sequence ID" value="XM_033730510.1"/>
</dbReference>
<keyword evidence="8 13" id="KW-1133">Transmembrane helix</keyword>
<feature type="transmembrane region" description="Helical" evidence="13 14">
    <location>
        <begin position="297"/>
        <end position="327"/>
    </location>
</feature>
<dbReference type="GO" id="GO:0032259">
    <property type="term" value="P:methylation"/>
    <property type="evidence" value="ECO:0007669"/>
    <property type="project" value="UniProtKB-KW"/>
</dbReference>
<evidence type="ECO:0000256" key="3">
    <source>
        <dbReference type="ARBA" id="ARBA00022603"/>
    </source>
</evidence>
<dbReference type="AlphaFoldDB" id="A0A6A6Q7Y1"/>
<dbReference type="GO" id="GO:0004608">
    <property type="term" value="F:phosphatidylethanolamine N-methyltransferase activity"/>
    <property type="evidence" value="ECO:0007669"/>
    <property type="project" value="UniProtKB-UniRule"/>
</dbReference>
<feature type="compositionally biased region" description="Basic and acidic residues" evidence="15">
    <location>
        <begin position="38"/>
        <end position="58"/>
    </location>
</feature>
<evidence type="ECO:0000256" key="12">
    <source>
        <dbReference type="ARBA" id="ARBA00023264"/>
    </source>
</evidence>
<evidence type="ECO:0000256" key="9">
    <source>
        <dbReference type="ARBA" id="ARBA00023098"/>
    </source>
</evidence>
<dbReference type="GO" id="GO:0005789">
    <property type="term" value="C:endoplasmic reticulum membrane"/>
    <property type="evidence" value="ECO:0007669"/>
    <property type="project" value="UniProtKB-SubCell"/>
</dbReference>
<dbReference type="GO" id="GO:0006656">
    <property type="term" value="P:phosphatidylcholine biosynthetic process"/>
    <property type="evidence" value="ECO:0007669"/>
    <property type="project" value="UniProtKB-UniRule"/>
</dbReference>